<evidence type="ECO:0000256" key="1">
    <source>
        <dbReference type="SAM" id="Phobius"/>
    </source>
</evidence>
<comment type="caution">
    <text evidence="2">The sequence shown here is derived from an EMBL/GenBank/DDBJ whole genome shotgun (WGS) entry which is preliminary data.</text>
</comment>
<keyword evidence="1" id="KW-0812">Transmembrane</keyword>
<dbReference type="AlphaFoldDB" id="A0AAE0IIV7"/>
<feature type="transmembrane region" description="Helical" evidence="1">
    <location>
        <begin position="73"/>
        <end position="96"/>
    </location>
</feature>
<gene>
    <name evidence="2" type="ORF">B0H66DRAFT_549755</name>
</gene>
<sequence length="174" mass="20357">MVKSRSERRKVSWPASPPQLTIPVDWSARLVTRGLVVCCCFGFWGLLGQKNFFTVFEMWLLLGRKVDMQVENVSFMVLSGCKVSLFGCFVVCWYVISPCVFAVEDFKLFCHLSCCLDPAWRIYMDWTRRVCFLQQRMVIPSRKWCGLHDTFILLFINTLCVTIYPMRLWVVLVV</sequence>
<evidence type="ECO:0000313" key="2">
    <source>
        <dbReference type="EMBL" id="KAK3325912.1"/>
    </source>
</evidence>
<dbReference type="EMBL" id="JAUEDM010000002">
    <property type="protein sequence ID" value="KAK3325912.1"/>
    <property type="molecule type" value="Genomic_DNA"/>
</dbReference>
<dbReference type="Proteomes" id="UP001283341">
    <property type="component" value="Unassembled WGS sequence"/>
</dbReference>
<keyword evidence="3" id="KW-1185">Reference proteome</keyword>
<proteinExistence type="predicted"/>
<feature type="transmembrane region" description="Helical" evidence="1">
    <location>
        <begin position="34"/>
        <end position="53"/>
    </location>
</feature>
<organism evidence="2 3">
    <name type="scientific">Apodospora peruviana</name>
    <dbReference type="NCBI Taxonomy" id="516989"/>
    <lineage>
        <taxon>Eukaryota</taxon>
        <taxon>Fungi</taxon>
        <taxon>Dikarya</taxon>
        <taxon>Ascomycota</taxon>
        <taxon>Pezizomycotina</taxon>
        <taxon>Sordariomycetes</taxon>
        <taxon>Sordariomycetidae</taxon>
        <taxon>Sordariales</taxon>
        <taxon>Lasiosphaeriaceae</taxon>
        <taxon>Apodospora</taxon>
    </lineage>
</organism>
<reference evidence="2" key="2">
    <citation type="submission" date="2023-06" db="EMBL/GenBank/DDBJ databases">
        <authorList>
            <consortium name="Lawrence Berkeley National Laboratory"/>
            <person name="Haridas S."/>
            <person name="Hensen N."/>
            <person name="Bonometti L."/>
            <person name="Westerberg I."/>
            <person name="Brannstrom I.O."/>
            <person name="Guillou S."/>
            <person name="Cros-Aarteil S."/>
            <person name="Calhoun S."/>
            <person name="Kuo A."/>
            <person name="Mondo S."/>
            <person name="Pangilinan J."/>
            <person name="Riley R."/>
            <person name="Labutti K."/>
            <person name="Andreopoulos B."/>
            <person name="Lipzen A."/>
            <person name="Chen C."/>
            <person name="Yanf M."/>
            <person name="Daum C."/>
            <person name="Ng V."/>
            <person name="Clum A."/>
            <person name="Steindorff A."/>
            <person name="Ohm R."/>
            <person name="Martin F."/>
            <person name="Silar P."/>
            <person name="Natvig D."/>
            <person name="Lalanne C."/>
            <person name="Gautier V."/>
            <person name="Ament-Velasquez S.L."/>
            <person name="Kruys A."/>
            <person name="Hutchinson M.I."/>
            <person name="Powell A.J."/>
            <person name="Barry K."/>
            <person name="Miller A.N."/>
            <person name="Grigoriev I.V."/>
            <person name="Debuchy R."/>
            <person name="Gladieux P."/>
            <person name="Thoren M.H."/>
            <person name="Johannesson H."/>
        </authorList>
    </citation>
    <scope>NUCLEOTIDE SEQUENCE</scope>
    <source>
        <strain evidence="2">CBS 118394</strain>
    </source>
</reference>
<protein>
    <recommendedName>
        <fullName evidence="4">Transmembrane protein</fullName>
    </recommendedName>
</protein>
<name>A0AAE0IIV7_9PEZI</name>
<reference evidence="2" key="1">
    <citation type="journal article" date="2023" name="Mol. Phylogenet. Evol.">
        <title>Genome-scale phylogeny and comparative genomics of the fungal order Sordariales.</title>
        <authorList>
            <person name="Hensen N."/>
            <person name="Bonometti L."/>
            <person name="Westerberg I."/>
            <person name="Brannstrom I.O."/>
            <person name="Guillou S."/>
            <person name="Cros-Aarteil S."/>
            <person name="Calhoun S."/>
            <person name="Haridas S."/>
            <person name="Kuo A."/>
            <person name="Mondo S."/>
            <person name="Pangilinan J."/>
            <person name="Riley R."/>
            <person name="LaButti K."/>
            <person name="Andreopoulos B."/>
            <person name="Lipzen A."/>
            <person name="Chen C."/>
            <person name="Yan M."/>
            <person name="Daum C."/>
            <person name="Ng V."/>
            <person name="Clum A."/>
            <person name="Steindorff A."/>
            <person name="Ohm R.A."/>
            <person name="Martin F."/>
            <person name="Silar P."/>
            <person name="Natvig D.O."/>
            <person name="Lalanne C."/>
            <person name="Gautier V."/>
            <person name="Ament-Velasquez S.L."/>
            <person name="Kruys A."/>
            <person name="Hutchinson M.I."/>
            <person name="Powell A.J."/>
            <person name="Barry K."/>
            <person name="Miller A.N."/>
            <person name="Grigoriev I.V."/>
            <person name="Debuchy R."/>
            <person name="Gladieux P."/>
            <person name="Hiltunen Thoren M."/>
            <person name="Johannesson H."/>
        </authorList>
    </citation>
    <scope>NUCLEOTIDE SEQUENCE</scope>
    <source>
        <strain evidence="2">CBS 118394</strain>
    </source>
</reference>
<evidence type="ECO:0008006" key="4">
    <source>
        <dbReference type="Google" id="ProtNLM"/>
    </source>
</evidence>
<keyword evidence="1" id="KW-1133">Transmembrane helix</keyword>
<accession>A0AAE0IIV7</accession>
<feature type="transmembrane region" description="Helical" evidence="1">
    <location>
        <begin position="151"/>
        <end position="172"/>
    </location>
</feature>
<evidence type="ECO:0000313" key="3">
    <source>
        <dbReference type="Proteomes" id="UP001283341"/>
    </source>
</evidence>
<keyword evidence="1" id="KW-0472">Membrane</keyword>